<dbReference type="Gene3D" id="1.25.40.10">
    <property type="entry name" value="Tetratricopeptide repeat domain"/>
    <property type="match status" value="1"/>
</dbReference>
<reference evidence="3" key="1">
    <citation type="journal article" date="2019" name="Int. J. Syst. Evol. Microbiol.">
        <title>The Global Catalogue of Microorganisms (GCM) 10K type strain sequencing project: providing services to taxonomists for standard genome sequencing and annotation.</title>
        <authorList>
            <consortium name="The Broad Institute Genomics Platform"/>
            <consortium name="The Broad Institute Genome Sequencing Center for Infectious Disease"/>
            <person name="Wu L."/>
            <person name="Ma J."/>
        </authorList>
    </citation>
    <scope>NUCLEOTIDE SEQUENCE [LARGE SCALE GENOMIC DNA]</scope>
    <source>
        <strain evidence="3">CCUG 60898</strain>
    </source>
</reference>
<protein>
    <submittedName>
        <fullName evidence="2">Tetratricopeptide repeat protein</fullName>
    </submittedName>
</protein>
<comment type="caution">
    <text evidence="2">The sequence shown here is derived from an EMBL/GenBank/DDBJ whole genome shotgun (WGS) entry which is preliminary data.</text>
</comment>
<keyword evidence="1" id="KW-0802">TPR repeat</keyword>
<evidence type="ECO:0000313" key="2">
    <source>
        <dbReference type="EMBL" id="MFD0976187.1"/>
    </source>
</evidence>
<dbReference type="Pfam" id="PF13181">
    <property type="entry name" value="TPR_8"/>
    <property type="match status" value="1"/>
</dbReference>
<sequence>MKQIICLLSMLLMLSCKQEKEQEQPEPIKDNAELAEIYAADQGDRRSDNLDWSRVSKRDSLRRVRVHQLLDSNKVVTSNDYKNAAMVFQHGKDSVDYGMAVKLMERSVALDSTANKWLLAAATDRYLLSIGEPQIYGTQYHRKNGEPWKLAEMDTTKITDAERMEFGVETLAEQKEKVKRMNQKPLVVLYDSGTGIDQIVELIKNEDETLTGFNVSENGLNNFGYQLMGQDINEEALKIFQLNTELYPEAYNTYDSYGECLLKMGDKENAVIAYQKSLELNPDNDNAKEVLQEIK</sequence>
<name>A0ABW3IEZ8_9FLAO</name>
<dbReference type="SUPFAM" id="SSF48452">
    <property type="entry name" value="TPR-like"/>
    <property type="match status" value="1"/>
</dbReference>
<dbReference type="InterPro" id="IPR019734">
    <property type="entry name" value="TPR_rpt"/>
</dbReference>
<organism evidence="2 3">
    <name type="scientific">Salinimicrobium gaetbulicola</name>
    <dbReference type="NCBI Taxonomy" id="999702"/>
    <lineage>
        <taxon>Bacteria</taxon>
        <taxon>Pseudomonadati</taxon>
        <taxon>Bacteroidota</taxon>
        <taxon>Flavobacteriia</taxon>
        <taxon>Flavobacteriales</taxon>
        <taxon>Flavobacteriaceae</taxon>
        <taxon>Salinimicrobium</taxon>
    </lineage>
</organism>
<dbReference type="PROSITE" id="PS50005">
    <property type="entry name" value="TPR"/>
    <property type="match status" value="1"/>
</dbReference>
<proteinExistence type="predicted"/>
<gene>
    <name evidence="2" type="ORF">ACFQ1G_05215</name>
</gene>
<evidence type="ECO:0000256" key="1">
    <source>
        <dbReference type="PROSITE-ProRule" id="PRU00339"/>
    </source>
</evidence>
<feature type="repeat" description="TPR" evidence="1">
    <location>
        <begin position="251"/>
        <end position="284"/>
    </location>
</feature>
<dbReference type="RefSeq" id="WP_380737296.1">
    <property type="nucleotide sequence ID" value="NZ_JBHTJP010000032.1"/>
</dbReference>
<dbReference type="PROSITE" id="PS50293">
    <property type="entry name" value="TPR_REGION"/>
    <property type="match status" value="1"/>
</dbReference>
<dbReference type="PROSITE" id="PS51257">
    <property type="entry name" value="PROKAR_LIPOPROTEIN"/>
    <property type="match status" value="1"/>
</dbReference>
<dbReference type="EMBL" id="JBHTJP010000032">
    <property type="protein sequence ID" value="MFD0976187.1"/>
    <property type="molecule type" value="Genomic_DNA"/>
</dbReference>
<accession>A0ABW3IEZ8</accession>
<dbReference type="Proteomes" id="UP001597100">
    <property type="component" value="Unassembled WGS sequence"/>
</dbReference>
<dbReference type="SMART" id="SM00028">
    <property type="entry name" value="TPR"/>
    <property type="match status" value="2"/>
</dbReference>
<keyword evidence="3" id="KW-1185">Reference proteome</keyword>
<evidence type="ECO:0000313" key="3">
    <source>
        <dbReference type="Proteomes" id="UP001597100"/>
    </source>
</evidence>
<dbReference type="InterPro" id="IPR011990">
    <property type="entry name" value="TPR-like_helical_dom_sf"/>
</dbReference>